<keyword evidence="3" id="KW-1185">Reference proteome</keyword>
<evidence type="ECO:0000256" key="1">
    <source>
        <dbReference type="SAM" id="SignalP"/>
    </source>
</evidence>
<name>A0A2T5JFH8_9SPHI</name>
<protein>
    <recommendedName>
        <fullName evidence="4">Outer membrane protein with beta-barrel domain</fullName>
    </recommendedName>
</protein>
<dbReference type="Proteomes" id="UP000244168">
    <property type="component" value="Unassembled WGS sequence"/>
</dbReference>
<evidence type="ECO:0000313" key="2">
    <source>
        <dbReference type="EMBL" id="PTR01190.1"/>
    </source>
</evidence>
<keyword evidence="1" id="KW-0732">Signal</keyword>
<dbReference type="InterPro" id="IPR011250">
    <property type="entry name" value="OMP/PagP_B-barrel"/>
</dbReference>
<evidence type="ECO:0008006" key="4">
    <source>
        <dbReference type="Google" id="ProtNLM"/>
    </source>
</evidence>
<dbReference type="SUPFAM" id="SSF56925">
    <property type="entry name" value="OMPA-like"/>
    <property type="match status" value="1"/>
</dbReference>
<evidence type="ECO:0000313" key="3">
    <source>
        <dbReference type="Proteomes" id="UP000244168"/>
    </source>
</evidence>
<feature type="signal peptide" evidence="1">
    <location>
        <begin position="1"/>
        <end position="30"/>
    </location>
</feature>
<dbReference type="EMBL" id="QAOQ01000001">
    <property type="protein sequence ID" value="PTR01190.1"/>
    <property type="molecule type" value="Genomic_DNA"/>
</dbReference>
<proteinExistence type="predicted"/>
<organism evidence="2 3">
    <name type="scientific">Mucilaginibacter yixingensis</name>
    <dbReference type="NCBI Taxonomy" id="1295612"/>
    <lineage>
        <taxon>Bacteria</taxon>
        <taxon>Pseudomonadati</taxon>
        <taxon>Bacteroidota</taxon>
        <taxon>Sphingobacteriia</taxon>
        <taxon>Sphingobacteriales</taxon>
        <taxon>Sphingobacteriaceae</taxon>
        <taxon>Mucilaginibacter</taxon>
    </lineage>
</organism>
<reference evidence="2 3" key="1">
    <citation type="submission" date="2018-04" db="EMBL/GenBank/DDBJ databases">
        <title>Genomic Encyclopedia of Archaeal and Bacterial Type Strains, Phase II (KMG-II): from individual species to whole genera.</title>
        <authorList>
            <person name="Goeker M."/>
        </authorList>
    </citation>
    <scope>NUCLEOTIDE SEQUENCE [LARGE SCALE GENOMIC DNA]</scope>
    <source>
        <strain evidence="2 3">DSM 26809</strain>
    </source>
</reference>
<feature type="chain" id="PRO_5015414245" description="Outer membrane protein with beta-barrel domain" evidence="1">
    <location>
        <begin position="31"/>
        <end position="247"/>
    </location>
</feature>
<gene>
    <name evidence="2" type="ORF">C8P68_101424</name>
</gene>
<sequence>MQQSIKFKAYHLKKIIFTLLVSIAAFSARAQVGYNYSQYDFGVGATFNKGKTDFATSTTRPSFAANFTYNQTPFVNFIADLQIGSINGFDLSKSGYAPLLLMLDPTELPYASFTSDYTTISGRVQLQMGEIMDYSHSQFKNFFKNLYISGGVGVIYSDYKFTTVSLGTNENKGSNVFIPLKVGYELKFFNAYSEPTVKLDLGYQYNYILSDNFDGIPAGGNDAFKQFTVGLKFAIGGSTSYRKQIDY</sequence>
<comment type="caution">
    <text evidence="2">The sequence shown here is derived from an EMBL/GenBank/DDBJ whole genome shotgun (WGS) entry which is preliminary data.</text>
</comment>
<dbReference type="AlphaFoldDB" id="A0A2T5JFH8"/>
<accession>A0A2T5JFH8</accession>